<gene>
    <name evidence="2" type="ORF">COCNU_02G013080</name>
</gene>
<dbReference type="GO" id="GO:0090071">
    <property type="term" value="P:negative regulation of ribosome biogenesis"/>
    <property type="evidence" value="ECO:0007669"/>
    <property type="project" value="TreeGrafter"/>
</dbReference>
<comment type="similarity">
    <text evidence="1">Belongs to the Iojap/RsfS family.</text>
</comment>
<accession>A0A8K0MWZ5</accession>
<dbReference type="InterPro" id="IPR043519">
    <property type="entry name" value="NT_sf"/>
</dbReference>
<dbReference type="GO" id="GO:0043023">
    <property type="term" value="F:ribosomal large subunit binding"/>
    <property type="evidence" value="ECO:0007669"/>
    <property type="project" value="TreeGrafter"/>
</dbReference>
<dbReference type="SUPFAM" id="SSF81301">
    <property type="entry name" value="Nucleotidyltransferase"/>
    <property type="match status" value="1"/>
</dbReference>
<evidence type="ECO:0000313" key="3">
    <source>
        <dbReference type="Proteomes" id="UP000797356"/>
    </source>
</evidence>
<dbReference type="EMBL" id="CM017873">
    <property type="protein sequence ID" value="KAG1331340.1"/>
    <property type="molecule type" value="Genomic_DNA"/>
</dbReference>
<dbReference type="PANTHER" id="PTHR21043">
    <property type="entry name" value="IOJAP SUPERFAMILY ORTHOLOG"/>
    <property type="match status" value="1"/>
</dbReference>
<dbReference type="AlphaFoldDB" id="A0A8K0MWZ5"/>
<dbReference type="InterPro" id="IPR004394">
    <property type="entry name" value="Iojap/RsfS/C7orf30"/>
</dbReference>
<dbReference type="Gene3D" id="3.30.460.10">
    <property type="entry name" value="Beta Polymerase, domain 2"/>
    <property type="match status" value="2"/>
</dbReference>
<reference evidence="2" key="2">
    <citation type="submission" date="2019-07" db="EMBL/GenBank/DDBJ databases">
        <authorList>
            <person name="Yang Y."/>
            <person name="Bocs S."/>
            <person name="Baudouin L."/>
        </authorList>
    </citation>
    <scope>NUCLEOTIDE SEQUENCE</scope>
    <source>
        <tissue evidence="2">Spear leaf of Hainan Tall coconut</tissue>
    </source>
</reference>
<comment type="caution">
    <text evidence="2">The sequence shown here is derived from an EMBL/GenBank/DDBJ whole genome shotgun (WGS) entry which is preliminary data.</text>
</comment>
<protein>
    <recommendedName>
        <fullName evidence="4">Protein Iojap-related, mitochondrial</fullName>
    </recommendedName>
</protein>
<dbReference type="OrthoDB" id="21330at2759"/>
<dbReference type="Pfam" id="PF02410">
    <property type="entry name" value="RsfS"/>
    <property type="match status" value="2"/>
</dbReference>
<dbReference type="GO" id="GO:0017148">
    <property type="term" value="P:negative regulation of translation"/>
    <property type="evidence" value="ECO:0007669"/>
    <property type="project" value="TreeGrafter"/>
</dbReference>
<organism evidence="2 3">
    <name type="scientific">Cocos nucifera</name>
    <name type="common">Coconut palm</name>
    <dbReference type="NCBI Taxonomy" id="13894"/>
    <lineage>
        <taxon>Eukaryota</taxon>
        <taxon>Viridiplantae</taxon>
        <taxon>Streptophyta</taxon>
        <taxon>Embryophyta</taxon>
        <taxon>Tracheophyta</taxon>
        <taxon>Spermatophyta</taxon>
        <taxon>Magnoliopsida</taxon>
        <taxon>Liliopsida</taxon>
        <taxon>Arecaceae</taxon>
        <taxon>Arecoideae</taxon>
        <taxon>Cocoseae</taxon>
        <taxon>Attaleinae</taxon>
        <taxon>Cocos</taxon>
    </lineage>
</organism>
<dbReference type="PANTHER" id="PTHR21043:SF0">
    <property type="entry name" value="MITOCHONDRIAL ASSEMBLY OF RIBOSOMAL LARGE SUBUNIT PROTEIN 1"/>
    <property type="match status" value="1"/>
</dbReference>
<evidence type="ECO:0000313" key="2">
    <source>
        <dbReference type="EMBL" id="KAG1331340.1"/>
    </source>
</evidence>
<evidence type="ECO:0000256" key="1">
    <source>
        <dbReference type="ARBA" id="ARBA00010574"/>
    </source>
</evidence>
<name>A0A8K0MWZ5_COCNU</name>
<proteinExistence type="inferred from homology"/>
<dbReference type="Proteomes" id="UP000797356">
    <property type="component" value="Chromosome 2"/>
</dbReference>
<reference evidence="2" key="1">
    <citation type="journal article" date="2017" name="Gigascience">
        <title>The genome draft of coconut (Cocos nucifera).</title>
        <authorList>
            <person name="Xiao Y."/>
            <person name="Xu P."/>
            <person name="Fan H."/>
            <person name="Baudouin L."/>
            <person name="Xia W."/>
            <person name="Bocs S."/>
            <person name="Xu J."/>
            <person name="Li Q."/>
            <person name="Guo A."/>
            <person name="Zhou L."/>
            <person name="Li J."/>
            <person name="Wu Y."/>
            <person name="Ma Z."/>
            <person name="Armero A."/>
            <person name="Issali A.E."/>
            <person name="Liu N."/>
            <person name="Peng M."/>
            <person name="Yang Y."/>
        </authorList>
    </citation>
    <scope>NUCLEOTIDE SEQUENCE</scope>
    <source>
        <tissue evidence="2">Spear leaf of Hainan Tall coconut</tissue>
    </source>
</reference>
<keyword evidence="3" id="KW-1185">Reference proteome</keyword>
<sequence>MLATLRSRVLSGALSTLCPLHSPWRQRGFLLRPASTSTSTSTSFSSSAKEKQGILDLAEVEKVLSDVKADDVRVIPVRDQCDWTDYMVIATGRSTWHVRNIAQALIHKAGTVIVHALDEKARAYYNLESLWTAEISPKGPNQLQALNQVQALASNTLKATAHYFMMVQGLDKLHHGAQVSHLSPSVQQWKPMPDGALEGDHRAAQDRCCHQAANINVMHHTPRDDGEHMMKFQHP</sequence>
<evidence type="ECO:0008006" key="4">
    <source>
        <dbReference type="Google" id="ProtNLM"/>
    </source>
</evidence>